<dbReference type="Gene3D" id="3.40.640.10">
    <property type="entry name" value="Type I PLP-dependent aspartate aminotransferase-like (Major domain)"/>
    <property type="match status" value="1"/>
</dbReference>
<evidence type="ECO:0000256" key="1">
    <source>
        <dbReference type="ARBA" id="ARBA00001933"/>
    </source>
</evidence>
<dbReference type="PROSITE" id="PS00595">
    <property type="entry name" value="AA_TRANSFER_CLASS_5"/>
    <property type="match status" value="1"/>
</dbReference>
<protein>
    <recommendedName>
        <fullName evidence="3">cysteine desulfurase</fullName>
        <ecNumber evidence="3">2.8.1.7</ecNumber>
    </recommendedName>
</protein>
<dbReference type="InterPro" id="IPR015424">
    <property type="entry name" value="PyrdxlP-dep_Trfase"/>
</dbReference>
<dbReference type="SUPFAM" id="SSF53383">
    <property type="entry name" value="PLP-dependent transferases"/>
    <property type="match status" value="1"/>
</dbReference>
<evidence type="ECO:0000313" key="9">
    <source>
        <dbReference type="Proteomes" id="UP000597877"/>
    </source>
</evidence>
<sequence length="384" mass="42362">MIYLDNAATTYPKPEEVYKAMDFVNRNLAMNPGRGGYSKAKEAENIIDETRNKLLKLAGGSDDYNVVLTPSATIALNEVIMGLSFREGENVYVSAFEHNAVMRTLHAAEKIYGFNIVELPLNEDLTIDIEKTKYMFSKDIPGKVFACHVSNVTGYILPVNEIANLAKEYEATVVVDASQSLGLVPIDLGQTHIDYMVFAGHKTLYGPLGIGGFFIKCGNNLRKYISGGTGTDSLNLEMPDNGIKGYEPASFNVVAAAGLNAALDEIKDNEAVETLFLREKELENYLVKELEKIHNVKLYVTGNVNSVGIVPFNIEGYKASETGMILDVDYDVAVRTGYHCAPLIHKYLKDTDYMGVVRASIGKFTTKEEIDGFVKAVRDIAEEY</sequence>
<dbReference type="Pfam" id="PF00266">
    <property type="entry name" value="Aminotran_5"/>
    <property type="match status" value="1"/>
</dbReference>
<dbReference type="Proteomes" id="UP000597877">
    <property type="component" value="Unassembled WGS sequence"/>
</dbReference>
<evidence type="ECO:0000256" key="4">
    <source>
        <dbReference type="ARBA" id="ARBA00022898"/>
    </source>
</evidence>
<dbReference type="EMBL" id="JACOOZ010000008">
    <property type="protein sequence ID" value="MBC5668481.1"/>
    <property type="molecule type" value="Genomic_DNA"/>
</dbReference>
<dbReference type="InterPro" id="IPR020578">
    <property type="entry name" value="Aminotrans_V_PyrdxlP_BS"/>
</dbReference>
<organism evidence="8 9">
    <name type="scientific">Eubacterium segne</name>
    <dbReference type="NCBI Taxonomy" id="2763045"/>
    <lineage>
        <taxon>Bacteria</taxon>
        <taxon>Bacillati</taxon>
        <taxon>Bacillota</taxon>
        <taxon>Clostridia</taxon>
        <taxon>Eubacteriales</taxon>
        <taxon>Eubacteriaceae</taxon>
        <taxon>Eubacterium</taxon>
    </lineage>
</organism>
<dbReference type="EC" id="2.8.1.7" evidence="3"/>
<feature type="domain" description="Aminotransferase class V" evidence="7">
    <location>
        <begin position="2"/>
        <end position="372"/>
    </location>
</feature>
<dbReference type="PANTHER" id="PTHR43586:SF4">
    <property type="entry name" value="ISOPENICILLIN N EPIMERASE"/>
    <property type="match status" value="1"/>
</dbReference>
<comment type="caution">
    <text evidence="8">The sequence shown here is derived from an EMBL/GenBank/DDBJ whole genome shotgun (WGS) entry which is preliminary data.</text>
</comment>
<name>A0ABR7F4G7_9FIRM</name>
<dbReference type="PIRSF" id="PIRSF005572">
    <property type="entry name" value="NifS"/>
    <property type="match status" value="1"/>
</dbReference>
<evidence type="ECO:0000256" key="5">
    <source>
        <dbReference type="ARBA" id="ARBA00050776"/>
    </source>
</evidence>
<dbReference type="PANTHER" id="PTHR43586">
    <property type="entry name" value="CYSTEINE DESULFURASE"/>
    <property type="match status" value="1"/>
</dbReference>
<keyword evidence="4" id="KW-0663">Pyridoxal phosphate</keyword>
<evidence type="ECO:0000313" key="8">
    <source>
        <dbReference type="EMBL" id="MBC5668481.1"/>
    </source>
</evidence>
<comment type="cofactor">
    <cofactor evidence="1 6">
        <name>pyridoxal 5'-phosphate</name>
        <dbReference type="ChEBI" id="CHEBI:597326"/>
    </cofactor>
</comment>
<dbReference type="Gene3D" id="3.90.1150.10">
    <property type="entry name" value="Aspartate Aminotransferase, domain 1"/>
    <property type="match status" value="1"/>
</dbReference>
<evidence type="ECO:0000256" key="2">
    <source>
        <dbReference type="ARBA" id="ARBA00010447"/>
    </source>
</evidence>
<reference evidence="8 9" key="1">
    <citation type="submission" date="2020-08" db="EMBL/GenBank/DDBJ databases">
        <title>Genome public.</title>
        <authorList>
            <person name="Liu C."/>
            <person name="Sun Q."/>
        </authorList>
    </citation>
    <scope>NUCLEOTIDE SEQUENCE [LARGE SCALE GENOMIC DNA]</scope>
    <source>
        <strain evidence="8 9">BX4</strain>
    </source>
</reference>
<evidence type="ECO:0000259" key="7">
    <source>
        <dbReference type="Pfam" id="PF00266"/>
    </source>
</evidence>
<evidence type="ECO:0000256" key="6">
    <source>
        <dbReference type="RuleBase" id="RU004504"/>
    </source>
</evidence>
<comment type="catalytic activity">
    <reaction evidence="5">
        <text>(sulfur carrier)-H + L-cysteine = (sulfur carrier)-SH + L-alanine</text>
        <dbReference type="Rhea" id="RHEA:43892"/>
        <dbReference type="Rhea" id="RHEA-COMP:14737"/>
        <dbReference type="Rhea" id="RHEA-COMP:14739"/>
        <dbReference type="ChEBI" id="CHEBI:29917"/>
        <dbReference type="ChEBI" id="CHEBI:35235"/>
        <dbReference type="ChEBI" id="CHEBI:57972"/>
        <dbReference type="ChEBI" id="CHEBI:64428"/>
        <dbReference type="EC" id="2.8.1.7"/>
    </reaction>
</comment>
<dbReference type="InterPro" id="IPR015422">
    <property type="entry name" value="PyrdxlP-dep_Trfase_small"/>
</dbReference>
<proteinExistence type="inferred from homology"/>
<dbReference type="InterPro" id="IPR016454">
    <property type="entry name" value="Cysteine_dSase"/>
</dbReference>
<dbReference type="InterPro" id="IPR015421">
    <property type="entry name" value="PyrdxlP-dep_Trfase_major"/>
</dbReference>
<dbReference type="InterPro" id="IPR000192">
    <property type="entry name" value="Aminotrans_V_dom"/>
</dbReference>
<evidence type="ECO:0000256" key="3">
    <source>
        <dbReference type="ARBA" id="ARBA00012239"/>
    </source>
</evidence>
<comment type="similarity">
    <text evidence="2">Belongs to the class-V pyridoxal-phosphate-dependent aminotransferase family. Csd subfamily.</text>
</comment>
<gene>
    <name evidence="8" type="ORF">H8S00_10910</name>
</gene>
<keyword evidence="9" id="KW-1185">Reference proteome</keyword>
<keyword evidence="8" id="KW-0808">Transferase</keyword>
<accession>A0ABR7F4G7</accession>
<dbReference type="RefSeq" id="WP_186840527.1">
    <property type="nucleotide sequence ID" value="NZ_JACOOZ010000008.1"/>
</dbReference>
<dbReference type="GO" id="GO:0008483">
    <property type="term" value="F:transaminase activity"/>
    <property type="evidence" value="ECO:0007669"/>
    <property type="project" value="UniProtKB-KW"/>
</dbReference>
<keyword evidence="8" id="KW-0032">Aminotransferase</keyword>